<proteinExistence type="predicted"/>
<dbReference type="AlphaFoldDB" id="A0A317PGE7"/>
<name>A0A317PGE7_9ENTR</name>
<evidence type="ECO:0000313" key="1">
    <source>
        <dbReference type="EMBL" id="PWV99281.1"/>
    </source>
</evidence>
<protein>
    <submittedName>
        <fullName evidence="1">Uncharacterized protein</fullName>
    </submittedName>
</protein>
<dbReference type="OrthoDB" id="8707551at2"/>
<reference evidence="1 2" key="1">
    <citation type="submission" date="2018-05" db="EMBL/GenBank/DDBJ databases">
        <title>Genomic Encyclopedia of Type Strains, Phase IV (KMG-IV): sequencing the most valuable type-strain genomes for metagenomic binning, comparative biology and taxonomic classification.</title>
        <authorList>
            <person name="Goeker M."/>
        </authorList>
    </citation>
    <scope>NUCLEOTIDE SEQUENCE [LARGE SCALE GENOMIC DNA]</scope>
    <source>
        <strain evidence="1 2">DSM 19579</strain>
    </source>
</reference>
<evidence type="ECO:0000313" key="2">
    <source>
        <dbReference type="Proteomes" id="UP000246744"/>
    </source>
</evidence>
<organism evidence="1 2">
    <name type="scientific">Mangrovibacter plantisponsor</name>
    <dbReference type="NCBI Taxonomy" id="451513"/>
    <lineage>
        <taxon>Bacteria</taxon>
        <taxon>Pseudomonadati</taxon>
        <taxon>Pseudomonadota</taxon>
        <taxon>Gammaproteobacteria</taxon>
        <taxon>Enterobacterales</taxon>
        <taxon>Enterobacteriaceae</taxon>
        <taxon>Mangrovibacter</taxon>
    </lineage>
</organism>
<gene>
    <name evidence="1" type="ORF">DES37_1352</name>
</gene>
<dbReference type="Proteomes" id="UP000246744">
    <property type="component" value="Unassembled WGS sequence"/>
</dbReference>
<keyword evidence="2" id="KW-1185">Reference proteome</keyword>
<dbReference type="EMBL" id="QGTS01000035">
    <property type="protein sequence ID" value="PWV99281.1"/>
    <property type="molecule type" value="Genomic_DNA"/>
</dbReference>
<sequence length="203" mass="24062">MSDCLQELKNKYECIMLSPEDTEAEYFQLSMSRCSYKKISKGGLYNVIPYEIQRAGLKIGKELKDIPKNIKNTHVYYFDYDDNILLVEVYGQKDNIVNRNYYLYTDKSIESIYFNSGTKSVRNITLAKKENNKIYKTISYAAFGCNISTYYYCGDDLIEIDVQQKEHEDEEFSSYKVLFEYKNNSLEKIFYKHPNGYEEQRYP</sequence>
<dbReference type="RefSeq" id="WP_110028267.1">
    <property type="nucleotide sequence ID" value="NZ_QGTS01000035.1"/>
</dbReference>
<accession>A0A317PGE7</accession>
<comment type="caution">
    <text evidence="1">The sequence shown here is derived from an EMBL/GenBank/DDBJ whole genome shotgun (WGS) entry which is preliminary data.</text>
</comment>